<keyword evidence="16" id="KW-0406">Ion transport</keyword>
<evidence type="ECO:0000256" key="21">
    <source>
        <dbReference type="ARBA" id="ARBA00023323"/>
    </source>
</evidence>
<keyword evidence="14 28" id="KW-1133">Transmembrane helix</keyword>
<evidence type="ECO:0000256" key="15">
    <source>
        <dbReference type="ARBA" id="ARBA00023039"/>
    </source>
</evidence>
<keyword evidence="11" id="KW-0946">Virion</keyword>
<evidence type="ECO:0000256" key="3">
    <source>
        <dbReference type="ARBA" id="ARBA00004641"/>
    </source>
</evidence>
<keyword evidence="18" id="KW-0325">Glycoprotein</keyword>
<keyword evidence="9 28" id="KW-0812">Transmembrane</keyword>
<keyword evidence="25" id="KW-1073">Activation of host caspases by virus</keyword>
<keyword evidence="15" id="KW-1182">Viral ion channel</keyword>
<evidence type="ECO:0000256" key="5">
    <source>
        <dbReference type="ARBA" id="ARBA00022448"/>
    </source>
</evidence>
<evidence type="ECO:0000256" key="4">
    <source>
        <dbReference type="ARBA" id="ARBA00017613"/>
    </source>
</evidence>
<accession>A0A059TDU0</accession>
<evidence type="ECO:0000256" key="23">
    <source>
        <dbReference type="ARBA" id="ARBA00024027"/>
    </source>
</evidence>
<evidence type="ECO:0000256" key="16">
    <source>
        <dbReference type="ARBA" id="ARBA00023065"/>
    </source>
</evidence>
<evidence type="ECO:0000256" key="25">
    <source>
        <dbReference type="ARBA" id="ARBA00035732"/>
    </source>
</evidence>
<comment type="function">
    <text evidence="26">Viroporin that forms a homopentameric ion channel displaying low ion selectivity. May play a role in virus morphogenesis and pathogenicity at various stages of the viral life cycle. Accumulates at the membrane of the Golgi apparatus in infected cells and may facilitate virus release by modifying the secretory pathway. May enhance host membrane permeability and disrupt cellular ion homeostasis, which can be sensed as damage-associated molecular patterns/danger signals, triggering NLRP3 inflammasome activation and inflammatory immune response. Also inhibits host TNFA-mediated signaling pathway and may delay apoptosis, allowing time for the virus to replicate.</text>
</comment>
<evidence type="ECO:0000256" key="11">
    <source>
        <dbReference type="ARBA" id="ARBA00022844"/>
    </source>
</evidence>
<evidence type="ECO:0000256" key="2">
    <source>
        <dbReference type="ARBA" id="ARBA00004336"/>
    </source>
</evidence>
<evidence type="ECO:0000256" key="14">
    <source>
        <dbReference type="ARBA" id="ARBA00022989"/>
    </source>
</evidence>
<evidence type="ECO:0000256" key="17">
    <source>
        <dbReference type="ARBA" id="ARBA00023136"/>
    </source>
</evidence>
<evidence type="ECO:0000256" key="6">
    <source>
        <dbReference type="ARBA" id="ARBA00022511"/>
    </source>
</evidence>
<name>A0A059TDU0_HRSV</name>
<dbReference type="GO" id="GO:0044178">
    <property type="term" value="C:host cell Golgi membrane"/>
    <property type="evidence" value="ECO:0007669"/>
    <property type="project" value="UniProtKB-SubCell"/>
</dbReference>
<evidence type="ECO:0000256" key="22">
    <source>
        <dbReference type="ARBA" id="ARBA00024014"/>
    </source>
</evidence>
<evidence type="ECO:0000256" key="10">
    <source>
        <dbReference type="ARBA" id="ARBA00022812"/>
    </source>
</evidence>
<reference evidence="29 33" key="1">
    <citation type="submission" date="2014-07" db="EMBL/GenBank/DDBJ databases">
        <authorList>
            <person name="Das S.R."/>
            <person name="Halpin R.A."/>
            <person name="Puri V."/>
            <person name="Akopov A."/>
            <person name="Fedorova N."/>
            <person name="Tsitrin T."/>
            <person name="Stockwell T."/>
            <person name="Amedeo P."/>
            <person name="Bishop B."/>
            <person name="Gupta N."/>
            <person name="Hoover J."/>
            <person name="Katzel D."/>
            <person name="Schobel S."/>
            <person name="Shrivastava S."/>
            <person name="Wentworth D.E."/>
            <person name="Caserta M."/>
        </authorList>
    </citation>
    <scope>NUCLEOTIDE SEQUENCE [LARGE SCALE GENOMIC DNA]</scope>
    <source>
        <strain evidence="30">RSVB/Homo sapiens/USA/91I-043A-01/1991</strain>
        <strain evidence="29">RSVB/Homo sapiens/USA/91I-116A-01/1991</strain>
    </source>
</reference>
<dbReference type="GO" id="GO:0034220">
    <property type="term" value="P:monoatomic ion transmembrane transport"/>
    <property type="evidence" value="ECO:0007669"/>
    <property type="project" value="UniProtKB-KW"/>
</dbReference>
<keyword evidence="6" id="KW-1032">Host cell membrane</keyword>
<dbReference type="Proteomes" id="UP000109371">
    <property type="component" value="Genome"/>
</dbReference>
<comment type="subcellular location">
    <subcellularLocation>
        <location evidence="22">Host Golgi apparatus membrane</location>
        <topology evidence="22">Single-pass type II membrane protein</topology>
    </subcellularLocation>
    <subcellularLocation>
        <location evidence="2">Host cell membrane</location>
        <topology evidence="2">Single-pass type II membrane protein</topology>
    </subcellularLocation>
    <subcellularLocation>
        <location evidence="3">Host endoplasmic reticulum membrane</location>
        <topology evidence="3">Single-pass type II membrane protein</topology>
    </subcellularLocation>
    <subcellularLocation>
        <location evidence="1">Virion membrane</location>
        <topology evidence="1">Single-pass type II membrane protein</topology>
    </subcellularLocation>
</comment>
<keyword evidence="10" id="KW-1040">Host Golgi apparatus</keyword>
<organismHost>
    <name type="scientific">Homo sapiens</name>
    <name type="common">Human</name>
    <dbReference type="NCBI Taxonomy" id="9606"/>
</organismHost>
<comment type="subunit">
    <text evidence="27">Homopentamer forming a funnel-like pore. Interacts with glycoprotein G; this interaction occurs on the surface of virion particles and infected cells. Interacts with host BCAP31 (via C-terminus); this interaction is direct.</text>
</comment>
<dbReference type="InterPro" id="IPR005327">
    <property type="entry name" value="SHP"/>
</dbReference>
<dbReference type="GO" id="GO:0015267">
    <property type="term" value="F:channel activity"/>
    <property type="evidence" value="ECO:0007669"/>
    <property type="project" value="UniProtKB-KW"/>
</dbReference>
<evidence type="ECO:0000256" key="20">
    <source>
        <dbReference type="ARBA" id="ARBA00023303"/>
    </source>
</evidence>
<reference evidence="31 32" key="2">
    <citation type="submission" date="2014-12" db="EMBL/GenBank/DDBJ databases">
        <authorList>
            <person name="Das S.R."/>
            <person name="Halpin R.A."/>
            <person name="Puri V."/>
            <person name="Akopov A."/>
            <person name="Fedorova N."/>
            <person name="Stockwell T."/>
            <person name="Amedeo P."/>
            <person name="Bishop B."/>
            <person name="Katzel D."/>
            <person name="Schobel S."/>
            <person name="Shrivastava S."/>
            <person name="Wentworth D.E."/>
            <person name="Caserta M."/>
        </authorList>
    </citation>
    <scope>NUCLEOTIDE SEQUENCE [LARGE SCALE GENOMIC DNA]</scope>
    <source>
        <strain evidence="31">RSVB/Homo sapiens/USA/91P-029-01/1991</strain>
    </source>
</reference>
<proteinExistence type="inferred from homology"/>
<dbReference type="Proteomes" id="UP000174923">
    <property type="component" value="Genome"/>
</dbReference>
<keyword evidence="13" id="KW-0735">Signal-anchor</keyword>
<keyword evidence="5" id="KW-0813">Transport</keyword>
<dbReference type="EMBL" id="KJ723477">
    <property type="protein sequence ID" value="AHY21307.1"/>
    <property type="molecule type" value="Viral_cRNA"/>
</dbReference>
<evidence type="ECO:0000256" key="24">
    <source>
        <dbReference type="ARBA" id="ARBA00031803"/>
    </source>
</evidence>
<evidence type="ECO:0000256" key="12">
    <source>
        <dbReference type="ARBA" id="ARBA00022870"/>
    </source>
</evidence>
<keyword evidence="21" id="KW-1119">Modulation of host cell apoptosis by virus</keyword>
<evidence type="ECO:0000313" key="31">
    <source>
        <dbReference type="EMBL" id="AIZ95528.1"/>
    </source>
</evidence>
<evidence type="ECO:0000256" key="13">
    <source>
        <dbReference type="ARBA" id="ARBA00022968"/>
    </source>
</evidence>
<evidence type="ECO:0000256" key="28">
    <source>
        <dbReference type="SAM" id="Phobius"/>
    </source>
</evidence>
<evidence type="ECO:0000256" key="27">
    <source>
        <dbReference type="ARBA" id="ARBA00047018"/>
    </source>
</evidence>
<keyword evidence="20" id="KW-0407">Ion channel</keyword>
<feature type="transmembrane region" description="Helical" evidence="28">
    <location>
        <begin position="20"/>
        <end position="41"/>
    </location>
</feature>
<comment type="similarity">
    <text evidence="23">Belongs to the orthopneumovirus small hydrophobic protein family.</text>
</comment>
<evidence type="ECO:0000256" key="19">
    <source>
        <dbReference type="ARBA" id="ARBA00023184"/>
    </source>
</evidence>
<keyword evidence="12" id="KW-1043">Host membrane</keyword>
<evidence type="ECO:0000313" key="32">
    <source>
        <dbReference type="Proteomes" id="UP000109371"/>
    </source>
</evidence>
<organism evidence="29 33">
    <name type="scientific">Human respiratory syncytial virus</name>
    <dbReference type="NCBI Taxonomy" id="11250"/>
    <lineage>
        <taxon>Viruses</taxon>
        <taxon>Riboviria</taxon>
        <taxon>Orthornavirae</taxon>
        <taxon>Negarnaviricota</taxon>
        <taxon>Haploviricotina</taxon>
        <taxon>Monjiviricetes</taxon>
        <taxon>Mononegavirales</taxon>
        <taxon>Pneumoviridae</taxon>
        <taxon>Orthopneumovirus</taxon>
        <taxon>Orthopneumovirus hominis</taxon>
    </lineage>
</organism>
<evidence type="ECO:0000313" key="29">
    <source>
        <dbReference type="EMBL" id="AHY21241.1"/>
    </source>
</evidence>
<dbReference type="EMBL" id="KP258698">
    <property type="protein sequence ID" value="AIZ95528.1"/>
    <property type="molecule type" value="Viral_cRNA"/>
</dbReference>
<evidence type="ECO:0000256" key="1">
    <source>
        <dbReference type="ARBA" id="ARBA00004208"/>
    </source>
</evidence>
<evidence type="ECO:0000256" key="8">
    <source>
        <dbReference type="ARBA" id="ARBA00022581"/>
    </source>
</evidence>
<keyword evidence="7" id="KW-0597">Phosphoprotein</keyword>
<keyword evidence="17 28" id="KW-0472">Membrane</keyword>
<dbReference type="GO" id="GO:0052151">
    <property type="term" value="P:symbiont-mediated activation of host apoptosis"/>
    <property type="evidence" value="ECO:0007669"/>
    <property type="project" value="UniProtKB-KW"/>
</dbReference>
<gene>
    <name evidence="29" type="primary">SH</name>
    <name evidence="30" type="ORF">DZ88_50547gpSH</name>
    <name evidence="29" type="ORF">DZ88_50548gpSH</name>
    <name evidence="31" type="ORF">MZ07_50694gpSH</name>
</gene>
<dbReference type="GO" id="GO:0044167">
    <property type="term" value="C:host cell endoplasmic reticulum membrane"/>
    <property type="evidence" value="ECO:0007669"/>
    <property type="project" value="UniProtKB-SubCell"/>
</dbReference>
<keyword evidence="8" id="KW-0945">Host-virus interaction</keyword>
<protein>
    <recommendedName>
        <fullName evidence="4">Small hydrophobic protein</fullName>
    </recommendedName>
    <alternativeName>
        <fullName evidence="24">Small protein 1A</fullName>
    </alternativeName>
</protein>
<dbReference type="GO" id="GO:0020002">
    <property type="term" value="C:host cell plasma membrane"/>
    <property type="evidence" value="ECO:0007669"/>
    <property type="project" value="UniProtKB-SubCell"/>
</dbReference>
<evidence type="ECO:0000256" key="26">
    <source>
        <dbReference type="ARBA" id="ARBA00045458"/>
    </source>
</evidence>
<sequence>MGNTSITIEFTSKFWPYFTLIHMILTLISLLIIITIMIAILNKLSEHKPFCNNTLELGQMHQINT</sequence>
<dbReference type="Pfam" id="PF03579">
    <property type="entry name" value="SHP"/>
    <property type="match status" value="1"/>
</dbReference>
<evidence type="ECO:0000313" key="33">
    <source>
        <dbReference type="Proteomes" id="UP000174923"/>
    </source>
</evidence>
<evidence type="ECO:0000256" key="9">
    <source>
        <dbReference type="ARBA" id="ARBA00022692"/>
    </source>
</evidence>
<dbReference type="Proteomes" id="UP000106838">
    <property type="component" value="Genome"/>
</dbReference>
<evidence type="ECO:0000313" key="30">
    <source>
        <dbReference type="EMBL" id="AHY21307.1"/>
    </source>
</evidence>
<dbReference type="EMBL" id="KJ723470">
    <property type="protein sequence ID" value="AHY21241.1"/>
    <property type="molecule type" value="Viral_cRNA"/>
</dbReference>
<dbReference type="GO" id="GO:0055036">
    <property type="term" value="C:virion membrane"/>
    <property type="evidence" value="ECO:0007669"/>
    <property type="project" value="UniProtKB-SubCell"/>
</dbReference>
<evidence type="ECO:0000256" key="7">
    <source>
        <dbReference type="ARBA" id="ARBA00022553"/>
    </source>
</evidence>
<keyword evidence="19" id="KW-1038">Host endoplasmic reticulum</keyword>
<evidence type="ECO:0000256" key="18">
    <source>
        <dbReference type="ARBA" id="ARBA00023180"/>
    </source>
</evidence>